<evidence type="ECO:0000256" key="6">
    <source>
        <dbReference type="ARBA" id="ARBA00022771"/>
    </source>
</evidence>
<reference evidence="10 11" key="1">
    <citation type="submission" date="2016-10" db="EMBL/GenBank/DDBJ databases">
        <title>Draft genome sequence of Coniochaeta ligniaria NRRL30616, a lignocellulolytic fungus for bioabatement of inhibitors in plant biomass hydrolysates.</title>
        <authorList>
            <consortium name="DOE Joint Genome Institute"/>
            <person name="Jimenez D.J."/>
            <person name="Hector R.E."/>
            <person name="Riley R."/>
            <person name="Sun H."/>
            <person name="Grigoriev I.V."/>
            <person name="Van Elsas J.D."/>
            <person name="Nichols N.N."/>
        </authorList>
    </citation>
    <scope>NUCLEOTIDE SEQUENCE [LARGE SCALE GENOMIC DNA]</scope>
    <source>
        <strain evidence="10 11">NRRL 30616</strain>
    </source>
</reference>
<keyword evidence="3" id="KW-0808">Transferase</keyword>
<evidence type="ECO:0000256" key="2">
    <source>
        <dbReference type="ARBA" id="ARBA00012251"/>
    </source>
</evidence>
<keyword evidence="6" id="KW-0863">Zinc-finger</keyword>
<organism evidence="10 11">
    <name type="scientific">Coniochaeta ligniaria NRRL 30616</name>
    <dbReference type="NCBI Taxonomy" id="1408157"/>
    <lineage>
        <taxon>Eukaryota</taxon>
        <taxon>Fungi</taxon>
        <taxon>Dikarya</taxon>
        <taxon>Ascomycota</taxon>
        <taxon>Pezizomycotina</taxon>
        <taxon>Sordariomycetes</taxon>
        <taxon>Sordariomycetidae</taxon>
        <taxon>Coniochaetales</taxon>
        <taxon>Coniochaetaceae</taxon>
        <taxon>Coniochaeta</taxon>
    </lineage>
</organism>
<keyword evidence="4" id="KW-0479">Metal-binding</keyword>
<dbReference type="EC" id="2.3.2.31" evidence="2"/>
<dbReference type="Pfam" id="PF01485">
    <property type="entry name" value="IBR"/>
    <property type="match status" value="2"/>
</dbReference>
<keyword evidence="8" id="KW-0862">Zinc</keyword>
<dbReference type="SUPFAM" id="SSF57850">
    <property type="entry name" value="RING/U-box"/>
    <property type="match status" value="2"/>
</dbReference>
<protein>
    <recommendedName>
        <fullName evidence="2">RBR-type E3 ubiquitin transferase</fullName>
        <ecNumber evidence="2">2.3.2.31</ecNumber>
    </recommendedName>
</protein>
<dbReference type="EMBL" id="KV875093">
    <property type="protein sequence ID" value="OIW35391.1"/>
    <property type="molecule type" value="Genomic_DNA"/>
</dbReference>
<sequence>MECLMCATIQDPNRLVRLDCSHSHCRACLYRNLSISLASTPFRPVRCCSGPIKAAVLRVLVAGEHSRRAELQRYRQRLAEHQARDKLYCHDPKCHAFIPMALRTRRSGKCARCLAKTCRSCEQKWHFGPCQSVQQRPAVEDTPSPEVLFLSLAKRLDWKRCPQCRNFVQKYGGCNHITCRCGCEFCYRCGRAPYSAHGPCAM</sequence>
<dbReference type="PROSITE" id="PS51873">
    <property type="entry name" value="TRIAD"/>
    <property type="match status" value="1"/>
</dbReference>
<evidence type="ECO:0000256" key="5">
    <source>
        <dbReference type="ARBA" id="ARBA00022737"/>
    </source>
</evidence>
<evidence type="ECO:0000313" key="11">
    <source>
        <dbReference type="Proteomes" id="UP000182658"/>
    </source>
</evidence>
<dbReference type="GO" id="GO:0061630">
    <property type="term" value="F:ubiquitin protein ligase activity"/>
    <property type="evidence" value="ECO:0007669"/>
    <property type="project" value="UniProtKB-EC"/>
</dbReference>
<gene>
    <name evidence="10" type="ORF">CONLIGDRAFT_56742</name>
</gene>
<dbReference type="PANTHER" id="PTHR11685">
    <property type="entry name" value="RBR FAMILY RING FINGER AND IBR DOMAIN-CONTAINING"/>
    <property type="match status" value="1"/>
</dbReference>
<accession>A0A1J7J5I1</accession>
<keyword evidence="11" id="KW-1185">Reference proteome</keyword>
<dbReference type="Proteomes" id="UP000182658">
    <property type="component" value="Unassembled WGS sequence"/>
</dbReference>
<dbReference type="STRING" id="1408157.A0A1J7J5I1"/>
<dbReference type="Gene3D" id="1.20.120.1750">
    <property type="match status" value="1"/>
</dbReference>
<evidence type="ECO:0000256" key="4">
    <source>
        <dbReference type="ARBA" id="ARBA00022723"/>
    </source>
</evidence>
<dbReference type="GO" id="GO:0008270">
    <property type="term" value="F:zinc ion binding"/>
    <property type="evidence" value="ECO:0007669"/>
    <property type="project" value="UniProtKB-KW"/>
</dbReference>
<dbReference type="AlphaFoldDB" id="A0A1J7J5I1"/>
<keyword evidence="5" id="KW-0677">Repeat</keyword>
<evidence type="ECO:0000256" key="3">
    <source>
        <dbReference type="ARBA" id="ARBA00022679"/>
    </source>
</evidence>
<evidence type="ECO:0000313" key="10">
    <source>
        <dbReference type="EMBL" id="OIW35391.1"/>
    </source>
</evidence>
<dbReference type="CDD" id="cd22584">
    <property type="entry name" value="Rcat_RBR_unk"/>
    <property type="match status" value="1"/>
</dbReference>
<feature type="domain" description="RING-type" evidence="9">
    <location>
        <begin position="1"/>
        <end position="202"/>
    </location>
</feature>
<dbReference type="InterPro" id="IPR031127">
    <property type="entry name" value="E3_UB_ligase_RBR"/>
</dbReference>
<evidence type="ECO:0000256" key="1">
    <source>
        <dbReference type="ARBA" id="ARBA00001798"/>
    </source>
</evidence>
<dbReference type="GO" id="GO:0016567">
    <property type="term" value="P:protein ubiquitination"/>
    <property type="evidence" value="ECO:0007669"/>
    <property type="project" value="InterPro"/>
</dbReference>
<keyword evidence="7" id="KW-0833">Ubl conjugation pathway</keyword>
<dbReference type="OrthoDB" id="9977870at2759"/>
<evidence type="ECO:0000256" key="7">
    <source>
        <dbReference type="ARBA" id="ARBA00022786"/>
    </source>
</evidence>
<name>A0A1J7J5I1_9PEZI</name>
<evidence type="ECO:0000256" key="8">
    <source>
        <dbReference type="ARBA" id="ARBA00022833"/>
    </source>
</evidence>
<evidence type="ECO:0000259" key="9">
    <source>
        <dbReference type="PROSITE" id="PS51873"/>
    </source>
</evidence>
<proteinExistence type="predicted"/>
<dbReference type="InParanoid" id="A0A1J7J5I1"/>
<dbReference type="InterPro" id="IPR002867">
    <property type="entry name" value="IBR_dom"/>
</dbReference>
<comment type="catalytic activity">
    <reaction evidence="1">
        <text>[E2 ubiquitin-conjugating enzyme]-S-ubiquitinyl-L-cysteine + [acceptor protein]-L-lysine = [E2 ubiquitin-conjugating enzyme]-L-cysteine + [acceptor protein]-N(6)-ubiquitinyl-L-lysine.</text>
        <dbReference type="EC" id="2.3.2.31"/>
    </reaction>
</comment>
<dbReference type="InterPro" id="IPR044066">
    <property type="entry name" value="TRIAD_supradom"/>
</dbReference>